<feature type="transmembrane region" description="Helical" evidence="1">
    <location>
        <begin position="98"/>
        <end position="124"/>
    </location>
</feature>
<evidence type="ECO:0008006" key="4">
    <source>
        <dbReference type="Google" id="ProtNLM"/>
    </source>
</evidence>
<name>A0A2T0PYU3_9ACTN</name>
<keyword evidence="1" id="KW-0812">Transmembrane</keyword>
<feature type="transmembrane region" description="Helical" evidence="1">
    <location>
        <begin position="175"/>
        <end position="195"/>
    </location>
</feature>
<protein>
    <recommendedName>
        <fullName evidence="4">DUF4386 family protein</fullName>
    </recommendedName>
</protein>
<feature type="transmembrane region" description="Helical" evidence="1">
    <location>
        <begin position="21"/>
        <end position="42"/>
    </location>
</feature>
<dbReference type="AlphaFoldDB" id="A0A2T0PYU3"/>
<dbReference type="RefSeq" id="WP_170141082.1">
    <property type="nucleotide sequence ID" value="NZ_PVZC01000007.1"/>
</dbReference>
<keyword evidence="3" id="KW-1185">Reference proteome</keyword>
<reference evidence="2 3" key="1">
    <citation type="submission" date="2018-03" db="EMBL/GenBank/DDBJ databases">
        <title>Genomic Encyclopedia of Archaeal and Bacterial Type Strains, Phase II (KMG-II): from individual species to whole genera.</title>
        <authorList>
            <person name="Goeker M."/>
        </authorList>
    </citation>
    <scope>NUCLEOTIDE SEQUENCE [LARGE SCALE GENOMIC DNA]</scope>
    <source>
        <strain evidence="2 3">DSM 45601</strain>
    </source>
</reference>
<evidence type="ECO:0000256" key="1">
    <source>
        <dbReference type="SAM" id="Phobius"/>
    </source>
</evidence>
<comment type="caution">
    <text evidence="2">The sequence shown here is derived from an EMBL/GenBank/DDBJ whole genome shotgun (WGS) entry which is preliminary data.</text>
</comment>
<evidence type="ECO:0000313" key="2">
    <source>
        <dbReference type="EMBL" id="PRX96704.1"/>
    </source>
</evidence>
<proteinExistence type="predicted"/>
<organism evidence="2 3">
    <name type="scientific">Allonocardiopsis opalescens</name>
    <dbReference type="NCBI Taxonomy" id="1144618"/>
    <lineage>
        <taxon>Bacteria</taxon>
        <taxon>Bacillati</taxon>
        <taxon>Actinomycetota</taxon>
        <taxon>Actinomycetes</taxon>
        <taxon>Streptosporangiales</taxon>
        <taxon>Allonocardiopsis</taxon>
    </lineage>
</organism>
<feature type="transmembrane region" description="Helical" evidence="1">
    <location>
        <begin position="62"/>
        <end position="86"/>
    </location>
</feature>
<dbReference type="Proteomes" id="UP000237846">
    <property type="component" value="Unassembled WGS sequence"/>
</dbReference>
<keyword evidence="1" id="KW-0472">Membrane</keyword>
<accession>A0A2T0PYU3</accession>
<evidence type="ECO:0000313" key="3">
    <source>
        <dbReference type="Proteomes" id="UP000237846"/>
    </source>
</evidence>
<dbReference type="EMBL" id="PVZC01000007">
    <property type="protein sequence ID" value="PRX96704.1"/>
    <property type="molecule type" value="Genomic_DNA"/>
</dbReference>
<keyword evidence="1" id="KW-1133">Transmembrane helix</keyword>
<feature type="transmembrane region" description="Helical" evidence="1">
    <location>
        <begin position="201"/>
        <end position="222"/>
    </location>
</feature>
<sequence>MTRKTKSAEPAAASFSRTSGLAAIGFATMIVLGNVILVPAGLPHGGARPEDVVAFFSTQSGVLGLASALTPAAWALATVFGAGAVAAARRSEPGRGDAWSLVGFAGLVLQNATFTGLIAVRFALAAAAPHDAATTAVFWTLHQALLSLNGTFLALALVGLTVSGRRAGLLRRWHAAIGMVAAALQFTSATLTPLIVTGYGLLGLIGLTGWLIWVVWLVAYGVRLIRARPEHAVD</sequence>
<gene>
    <name evidence="2" type="ORF">CLV72_107227</name>
</gene>
<feature type="transmembrane region" description="Helical" evidence="1">
    <location>
        <begin position="144"/>
        <end position="163"/>
    </location>
</feature>